<reference evidence="1" key="1">
    <citation type="journal article" date="2023" name="Mol. Phylogenet. Evol.">
        <title>Genome-scale phylogeny and comparative genomics of the fungal order Sordariales.</title>
        <authorList>
            <person name="Hensen N."/>
            <person name="Bonometti L."/>
            <person name="Westerberg I."/>
            <person name="Brannstrom I.O."/>
            <person name="Guillou S."/>
            <person name="Cros-Aarteil S."/>
            <person name="Calhoun S."/>
            <person name="Haridas S."/>
            <person name="Kuo A."/>
            <person name="Mondo S."/>
            <person name="Pangilinan J."/>
            <person name="Riley R."/>
            <person name="LaButti K."/>
            <person name="Andreopoulos B."/>
            <person name="Lipzen A."/>
            <person name="Chen C."/>
            <person name="Yan M."/>
            <person name="Daum C."/>
            <person name="Ng V."/>
            <person name="Clum A."/>
            <person name="Steindorff A."/>
            <person name="Ohm R.A."/>
            <person name="Martin F."/>
            <person name="Silar P."/>
            <person name="Natvig D.O."/>
            <person name="Lalanne C."/>
            <person name="Gautier V."/>
            <person name="Ament-Velasquez S.L."/>
            <person name="Kruys A."/>
            <person name="Hutchinson M.I."/>
            <person name="Powell A.J."/>
            <person name="Barry K."/>
            <person name="Miller A.N."/>
            <person name="Grigoriev I.V."/>
            <person name="Debuchy R."/>
            <person name="Gladieux P."/>
            <person name="Hiltunen Thoren M."/>
            <person name="Johannesson H."/>
        </authorList>
    </citation>
    <scope>NUCLEOTIDE SEQUENCE</scope>
    <source>
        <strain evidence="1">CBS 232.78</strain>
    </source>
</reference>
<name>A0AAE0NQP7_9PEZI</name>
<proteinExistence type="predicted"/>
<dbReference type="AlphaFoldDB" id="A0AAE0NQP7"/>
<organism evidence="1 2">
    <name type="scientific">Podospora didyma</name>
    <dbReference type="NCBI Taxonomy" id="330526"/>
    <lineage>
        <taxon>Eukaryota</taxon>
        <taxon>Fungi</taxon>
        <taxon>Dikarya</taxon>
        <taxon>Ascomycota</taxon>
        <taxon>Pezizomycotina</taxon>
        <taxon>Sordariomycetes</taxon>
        <taxon>Sordariomycetidae</taxon>
        <taxon>Sordariales</taxon>
        <taxon>Podosporaceae</taxon>
        <taxon>Podospora</taxon>
    </lineage>
</organism>
<dbReference type="PANTHER" id="PTHR10622">
    <property type="entry name" value="HET DOMAIN-CONTAINING PROTEIN"/>
    <property type="match status" value="1"/>
</dbReference>
<reference evidence="1" key="2">
    <citation type="submission" date="2023-06" db="EMBL/GenBank/DDBJ databases">
        <authorList>
            <consortium name="Lawrence Berkeley National Laboratory"/>
            <person name="Haridas S."/>
            <person name="Hensen N."/>
            <person name="Bonometti L."/>
            <person name="Westerberg I."/>
            <person name="Brannstrom I.O."/>
            <person name="Guillou S."/>
            <person name="Cros-Aarteil S."/>
            <person name="Calhoun S."/>
            <person name="Kuo A."/>
            <person name="Mondo S."/>
            <person name="Pangilinan J."/>
            <person name="Riley R."/>
            <person name="LaButti K."/>
            <person name="Andreopoulos B."/>
            <person name="Lipzen A."/>
            <person name="Chen C."/>
            <person name="Yanf M."/>
            <person name="Daum C."/>
            <person name="Ng V."/>
            <person name="Clum A."/>
            <person name="Steindorff A."/>
            <person name="Ohm R."/>
            <person name="Martin F."/>
            <person name="Silar P."/>
            <person name="Natvig D."/>
            <person name="Lalanne C."/>
            <person name="Gautier V."/>
            <person name="Ament-velasquez S.L."/>
            <person name="Kruys A."/>
            <person name="Hutchinson M.I."/>
            <person name="Powell A.J."/>
            <person name="Barry K."/>
            <person name="Miller A.N."/>
            <person name="Grigoriev I.V."/>
            <person name="Debuchy R."/>
            <person name="Gladieux P."/>
            <person name="Thoren M.H."/>
            <person name="Johannesson H."/>
        </authorList>
    </citation>
    <scope>NUCLEOTIDE SEQUENCE</scope>
    <source>
        <strain evidence="1">CBS 232.78</strain>
    </source>
</reference>
<accession>A0AAE0NQP7</accession>
<evidence type="ECO:0008006" key="3">
    <source>
        <dbReference type="Google" id="ProtNLM"/>
    </source>
</evidence>
<evidence type="ECO:0000313" key="2">
    <source>
        <dbReference type="Proteomes" id="UP001285441"/>
    </source>
</evidence>
<dbReference type="Proteomes" id="UP001285441">
    <property type="component" value="Unassembled WGS sequence"/>
</dbReference>
<dbReference type="PANTHER" id="PTHR10622:SF10">
    <property type="entry name" value="HET DOMAIN-CONTAINING PROTEIN"/>
    <property type="match status" value="1"/>
</dbReference>
<protein>
    <recommendedName>
        <fullName evidence="3">Heterokaryon incompatibility domain-containing protein</fullName>
    </recommendedName>
</protein>
<evidence type="ECO:0000313" key="1">
    <source>
        <dbReference type="EMBL" id="KAK3385921.1"/>
    </source>
</evidence>
<keyword evidence="2" id="KW-1185">Reference proteome</keyword>
<comment type="caution">
    <text evidence="1">The sequence shown here is derived from an EMBL/GenBank/DDBJ whole genome shotgun (WGS) entry which is preliminary data.</text>
</comment>
<sequence>MRLINARTLKTEEYYESQIPPYAILSHTWSGSEVSFQDFQDVELRTRKGGFRKIQRTCEQALEHGIKHVWLSESINSMFQWYQKAKICYAYLEDVEDDWIDRRTSEIGMSRWFTRGWTLQELIAPRVVQFYSRGWARIGEKHGLINKLEVTTRVEDMACCLLGLFGISMPLLYSEGHKAFYRLQEAIIAEYDDHSIFAWSMDQNRSYSNNGLPYPVHGGILAASPAGFKSSGNIKSVRAKHGDDEPVTVTAKGVRAGHGFWS</sequence>
<dbReference type="EMBL" id="JAULSW010000004">
    <property type="protein sequence ID" value="KAK3385921.1"/>
    <property type="molecule type" value="Genomic_DNA"/>
</dbReference>
<gene>
    <name evidence="1" type="ORF">B0H63DRAFT_501571</name>
</gene>